<accession>A0A2P1P7B7</accession>
<evidence type="ECO:0008006" key="3">
    <source>
        <dbReference type="Google" id="ProtNLM"/>
    </source>
</evidence>
<organism evidence="1 2">
    <name type="scientific">Candidatus Phycorickettsia trachydisci</name>
    <dbReference type="NCBI Taxonomy" id="2115978"/>
    <lineage>
        <taxon>Bacteria</taxon>
        <taxon>Pseudomonadati</taxon>
        <taxon>Pseudomonadota</taxon>
        <taxon>Alphaproteobacteria</taxon>
        <taxon>Rickettsiales</taxon>
        <taxon>Rickettsiaceae</taxon>
        <taxon>Candidatus Phycorickettsia</taxon>
    </lineage>
</organism>
<reference evidence="1 2" key="1">
    <citation type="submission" date="2018-03" db="EMBL/GenBank/DDBJ databases">
        <title>A gene transfer event suggests a long-term partnership between eustigmatophyte algae and a novel lineage of endosymbiotic bacteria.</title>
        <authorList>
            <person name="Yurchenko T."/>
            <person name="Sevcikova T."/>
            <person name="Pribyl P."/>
            <person name="El Karkouri K."/>
            <person name="Klimes V."/>
            <person name="Amaral R."/>
            <person name="Zbrankova V."/>
            <person name="Kim E."/>
            <person name="Raoult D."/>
            <person name="Santos L.M.A."/>
            <person name="Elias M."/>
        </authorList>
    </citation>
    <scope>NUCLEOTIDE SEQUENCE [LARGE SCALE GENOMIC DNA]</scope>
    <source>
        <strain evidence="1">CCALA 838</strain>
    </source>
</reference>
<proteinExistence type="predicted"/>
<evidence type="ECO:0000313" key="1">
    <source>
        <dbReference type="EMBL" id="AVP87160.1"/>
    </source>
</evidence>
<gene>
    <name evidence="1" type="ORF">phytr_2020</name>
</gene>
<dbReference type="OrthoDB" id="7161698at2"/>
<dbReference type="EMBL" id="CP027845">
    <property type="protein sequence ID" value="AVP87160.1"/>
    <property type="molecule type" value="Genomic_DNA"/>
</dbReference>
<sequence>MHKKRKRKIREVIERTEEGKKLKEEIFIKGKAQIFADPTYDTPFKMLFGTLSNKHLTIDPINSLFDLKGANCVHDIEFLSQELDPSHPSDKKSTLDVRCRTDHGYDVVIEMQRQYKPYFICRMQYYMARTLSQQGSLIKADDLHKMMTKTYMLVISKENLYKAHELPSKDTQDT</sequence>
<dbReference type="PANTHER" id="PTHR41317:SF1">
    <property type="entry name" value="PD-(D_E)XK NUCLEASE FAMILY TRANSPOSASE"/>
    <property type="match status" value="1"/>
</dbReference>
<protein>
    <recommendedName>
        <fullName evidence="3">Transposase</fullName>
    </recommendedName>
</protein>
<dbReference type="AlphaFoldDB" id="A0A2P1P7B7"/>
<dbReference type="RefSeq" id="WP_106874032.1">
    <property type="nucleotide sequence ID" value="NZ_CP027845.1"/>
</dbReference>
<name>A0A2P1P7B7_9RICK</name>
<dbReference type="PANTHER" id="PTHR41317">
    <property type="entry name" value="PD-(D_E)XK NUCLEASE FAMILY TRANSPOSASE"/>
    <property type="match status" value="1"/>
</dbReference>
<dbReference type="KEGG" id="ptc:phytr_2020"/>
<evidence type="ECO:0000313" key="2">
    <source>
        <dbReference type="Proteomes" id="UP000241762"/>
    </source>
</evidence>
<keyword evidence="2" id="KW-1185">Reference proteome</keyword>
<dbReference type="Proteomes" id="UP000241762">
    <property type="component" value="Chromosome"/>
</dbReference>
<dbReference type="Pfam" id="PF12784">
    <property type="entry name" value="PDDEXK_2"/>
    <property type="match status" value="1"/>
</dbReference>